<keyword evidence="2" id="KW-1185">Reference proteome</keyword>
<dbReference type="AlphaFoldDB" id="A0A7R8UUP2"/>
<name>A0A7R8UUP2_HERIL</name>
<dbReference type="Proteomes" id="UP000594454">
    <property type="component" value="Chromosome 4"/>
</dbReference>
<organism evidence="1 2">
    <name type="scientific">Hermetia illucens</name>
    <name type="common">Black soldier fly</name>
    <dbReference type="NCBI Taxonomy" id="343691"/>
    <lineage>
        <taxon>Eukaryota</taxon>
        <taxon>Metazoa</taxon>
        <taxon>Ecdysozoa</taxon>
        <taxon>Arthropoda</taxon>
        <taxon>Hexapoda</taxon>
        <taxon>Insecta</taxon>
        <taxon>Pterygota</taxon>
        <taxon>Neoptera</taxon>
        <taxon>Endopterygota</taxon>
        <taxon>Diptera</taxon>
        <taxon>Brachycera</taxon>
        <taxon>Stratiomyomorpha</taxon>
        <taxon>Stratiomyidae</taxon>
        <taxon>Hermetiinae</taxon>
        <taxon>Hermetia</taxon>
    </lineage>
</organism>
<proteinExistence type="predicted"/>
<protein>
    <submittedName>
        <fullName evidence="1">Uncharacterized protein</fullName>
    </submittedName>
</protein>
<reference evidence="1 2" key="1">
    <citation type="submission" date="2020-11" db="EMBL/GenBank/DDBJ databases">
        <authorList>
            <person name="Wallbank WR R."/>
            <person name="Pardo Diaz C."/>
            <person name="Kozak K."/>
            <person name="Martin S."/>
            <person name="Jiggins C."/>
            <person name="Moest M."/>
            <person name="Warren A I."/>
            <person name="Generalovic N T."/>
            <person name="Byers J.R.P. K."/>
            <person name="Montejo-Kovacevich G."/>
            <person name="Yen C E."/>
        </authorList>
    </citation>
    <scope>NUCLEOTIDE SEQUENCE [LARGE SCALE GENOMIC DNA]</scope>
</reference>
<evidence type="ECO:0000313" key="1">
    <source>
        <dbReference type="EMBL" id="CAD7087420.1"/>
    </source>
</evidence>
<gene>
    <name evidence="1" type="ORF">HERILL_LOCUS10130</name>
</gene>
<accession>A0A7R8UUP2</accession>
<sequence length="102" mass="11425">MKASTATEELEFELSDATIPEANVPTYNESKLANTSDESLKDLAVKLKRIEEETELTLPEELGGLIEYCEIGRNCRDCAILYLCSNDSYNLARISLCPLFSR</sequence>
<evidence type="ECO:0000313" key="2">
    <source>
        <dbReference type="Proteomes" id="UP000594454"/>
    </source>
</evidence>
<dbReference type="InParanoid" id="A0A7R8UUP2"/>
<dbReference type="EMBL" id="LR899012">
    <property type="protein sequence ID" value="CAD7087420.1"/>
    <property type="molecule type" value="Genomic_DNA"/>
</dbReference>